<evidence type="ECO:0000256" key="2">
    <source>
        <dbReference type="HAMAP-Rule" id="MF_00048"/>
    </source>
</evidence>
<dbReference type="SUPFAM" id="SSF52980">
    <property type="entry name" value="Restriction endonuclease-like"/>
    <property type="match status" value="1"/>
</dbReference>
<name>A0ABU1ZXE7_9CORY</name>
<comment type="similarity">
    <text evidence="1 2">Belongs to the UPF0102 family.</text>
</comment>
<proteinExistence type="inferred from homology"/>
<organism evidence="3 4">
    <name type="scientific">Corynebacterium guangdongense</name>
    <dbReference type="NCBI Taxonomy" id="1783348"/>
    <lineage>
        <taxon>Bacteria</taxon>
        <taxon>Bacillati</taxon>
        <taxon>Actinomycetota</taxon>
        <taxon>Actinomycetes</taxon>
        <taxon>Mycobacteriales</taxon>
        <taxon>Corynebacteriaceae</taxon>
        <taxon>Corynebacterium</taxon>
    </lineage>
</organism>
<dbReference type="Proteomes" id="UP001180840">
    <property type="component" value="Unassembled WGS sequence"/>
</dbReference>
<dbReference type="RefSeq" id="WP_290194537.1">
    <property type="nucleotide sequence ID" value="NZ_CP047654.1"/>
</dbReference>
<dbReference type="EMBL" id="JAVDXZ010000001">
    <property type="protein sequence ID" value="MDR7329604.1"/>
    <property type="molecule type" value="Genomic_DNA"/>
</dbReference>
<dbReference type="PANTHER" id="PTHR34039">
    <property type="entry name" value="UPF0102 PROTEIN YRAN"/>
    <property type="match status" value="1"/>
</dbReference>
<gene>
    <name evidence="3" type="ORF">J2S39_001280</name>
</gene>
<dbReference type="Pfam" id="PF02021">
    <property type="entry name" value="UPF0102"/>
    <property type="match status" value="1"/>
</dbReference>
<evidence type="ECO:0000313" key="3">
    <source>
        <dbReference type="EMBL" id="MDR7329604.1"/>
    </source>
</evidence>
<evidence type="ECO:0000256" key="1">
    <source>
        <dbReference type="ARBA" id="ARBA00006738"/>
    </source>
</evidence>
<keyword evidence="3" id="KW-0378">Hydrolase</keyword>
<dbReference type="InterPro" id="IPR011335">
    <property type="entry name" value="Restrct_endonuc-II-like"/>
</dbReference>
<dbReference type="InterPro" id="IPR011856">
    <property type="entry name" value="tRNA_endonuc-like_dom_sf"/>
</dbReference>
<comment type="caution">
    <text evidence="3">The sequence shown here is derived from an EMBL/GenBank/DDBJ whole genome shotgun (WGS) entry which is preliminary data.</text>
</comment>
<dbReference type="InterPro" id="IPR003509">
    <property type="entry name" value="UPF0102_YraN-like"/>
</dbReference>
<keyword evidence="4" id="KW-1185">Reference proteome</keyword>
<keyword evidence="3" id="KW-0540">Nuclease</keyword>
<dbReference type="GO" id="GO:0004519">
    <property type="term" value="F:endonuclease activity"/>
    <property type="evidence" value="ECO:0007669"/>
    <property type="project" value="UniProtKB-KW"/>
</dbReference>
<dbReference type="PANTHER" id="PTHR34039:SF1">
    <property type="entry name" value="UPF0102 PROTEIN YRAN"/>
    <property type="match status" value="1"/>
</dbReference>
<reference evidence="3" key="1">
    <citation type="submission" date="2023-07" db="EMBL/GenBank/DDBJ databases">
        <title>Sequencing the genomes of 1000 actinobacteria strains.</title>
        <authorList>
            <person name="Klenk H.-P."/>
        </authorList>
    </citation>
    <scope>NUCLEOTIDE SEQUENCE</scope>
    <source>
        <strain evidence="3">DSM 107476</strain>
    </source>
</reference>
<keyword evidence="3" id="KW-0255">Endonuclease</keyword>
<evidence type="ECO:0000313" key="4">
    <source>
        <dbReference type="Proteomes" id="UP001180840"/>
    </source>
</evidence>
<dbReference type="CDD" id="cd20736">
    <property type="entry name" value="PoNe_Nuclease"/>
    <property type="match status" value="1"/>
</dbReference>
<dbReference type="HAMAP" id="MF_00048">
    <property type="entry name" value="UPF0102"/>
    <property type="match status" value="1"/>
</dbReference>
<dbReference type="Gene3D" id="3.40.1350.10">
    <property type="match status" value="1"/>
</dbReference>
<dbReference type="NCBIfam" id="NF009154">
    <property type="entry name" value="PRK12497.3-3"/>
    <property type="match status" value="1"/>
</dbReference>
<protein>
    <recommendedName>
        <fullName evidence="2">UPF0102 protein J2S39_001280</fullName>
    </recommendedName>
</protein>
<accession>A0ABU1ZXE7</accession>
<sequence>MATSTTNSELGRRGEDAAAAHYISQGYVLLDRNVRYDVGELDLVLRSPGGEVVFVEVKTRSGRGFGGAEAVSGRKFARMRRTAARWLGGRHWQACRFDVAELVVSRTTGDEFDVTLYEGVDSGAR</sequence>